<dbReference type="PANTHER" id="PTHR34501:SF9">
    <property type="entry name" value="MAJOR OUTER MEMBRANE PROTEIN P.IA"/>
    <property type="match status" value="1"/>
</dbReference>
<dbReference type="RefSeq" id="WP_405336052.1">
    <property type="nucleotide sequence ID" value="NZ_JBANFI010000001.1"/>
</dbReference>
<feature type="signal peptide" evidence="11">
    <location>
        <begin position="1"/>
        <end position="20"/>
    </location>
</feature>
<dbReference type="EMBL" id="JBANFI010000001">
    <property type="protein sequence ID" value="MFK7159544.1"/>
    <property type="molecule type" value="Genomic_DNA"/>
</dbReference>
<evidence type="ECO:0000256" key="6">
    <source>
        <dbReference type="ARBA" id="ARBA00022729"/>
    </source>
</evidence>
<sequence>MKKTLIAASIAALAAGSAQAVTLYESETGSFSTYGKIQLELMNYDGENNIQNNGSRFGFSADRQLNHGLEGFANVEFRFNPGVRHDSNVAVAIGEEHMAVRNSYLGVRGGFGSVMAGNFDSLTYSFVTSQADIMENLGFTSVDGGGRNGQGHTIAYLSPEFSGFTFGLAAKHYSSDESQNNDALNSASGDEVFNFQVAAAYQATPELRFAVAYDMNDGDGGYAAFGANNDEAVMAISANYATDLFNVGLVFESHDKAALEQVINLTAGYNYGAGSIYGVVAFLDDGDDTGVDFALGANYNLGEGFLVYGEFALGNDDVSAIKDADGDGTAAVTVGAAYRW</sequence>
<keyword evidence="4" id="KW-1134">Transmembrane beta strand</keyword>
<dbReference type="InterPro" id="IPR023614">
    <property type="entry name" value="Porin_dom_sf"/>
</dbReference>
<keyword evidence="14" id="KW-1185">Reference proteome</keyword>
<accession>A0ABW8PUG3</accession>
<dbReference type="Pfam" id="PF13609">
    <property type="entry name" value="Porin_4"/>
    <property type="match status" value="1"/>
</dbReference>
<dbReference type="Gene3D" id="2.40.160.10">
    <property type="entry name" value="Porin"/>
    <property type="match status" value="1"/>
</dbReference>
<dbReference type="InterPro" id="IPR033900">
    <property type="entry name" value="Gram_neg_porin_domain"/>
</dbReference>
<gene>
    <name evidence="13" type="ORF">V6U78_00645</name>
</gene>
<evidence type="ECO:0000256" key="1">
    <source>
        <dbReference type="ARBA" id="ARBA00004571"/>
    </source>
</evidence>
<evidence type="ECO:0000256" key="3">
    <source>
        <dbReference type="ARBA" id="ARBA00022448"/>
    </source>
</evidence>
<evidence type="ECO:0000256" key="10">
    <source>
        <dbReference type="ARBA" id="ARBA00023237"/>
    </source>
</evidence>
<name>A0ABW8PUG3_9GAMM</name>
<evidence type="ECO:0000256" key="9">
    <source>
        <dbReference type="ARBA" id="ARBA00023136"/>
    </source>
</evidence>
<protein>
    <submittedName>
        <fullName evidence="13">Porin</fullName>
    </submittedName>
</protein>
<dbReference type="InterPro" id="IPR050298">
    <property type="entry name" value="Gram-neg_bact_OMP"/>
</dbReference>
<keyword evidence="5" id="KW-0812">Transmembrane</keyword>
<comment type="subunit">
    <text evidence="2">Homotrimer.</text>
</comment>
<dbReference type="Proteomes" id="UP001621714">
    <property type="component" value="Unassembled WGS sequence"/>
</dbReference>
<evidence type="ECO:0000256" key="2">
    <source>
        <dbReference type="ARBA" id="ARBA00011233"/>
    </source>
</evidence>
<evidence type="ECO:0000256" key="5">
    <source>
        <dbReference type="ARBA" id="ARBA00022692"/>
    </source>
</evidence>
<feature type="chain" id="PRO_5046560099" evidence="11">
    <location>
        <begin position="21"/>
        <end position="340"/>
    </location>
</feature>
<organism evidence="13 14">
    <name type="scientific">Marinospirillum alkalitolerans</name>
    <dbReference type="NCBI Taxonomy" id="3123374"/>
    <lineage>
        <taxon>Bacteria</taxon>
        <taxon>Pseudomonadati</taxon>
        <taxon>Pseudomonadota</taxon>
        <taxon>Gammaproteobacteria</taxon>
        <taxon>Oceanospirillales</taxon>
        <taxon>Oceanospirillaceae</taxon>
        <taxon>Marinospirillum</taxon>
    </lineage>
</organism>
<evidence type="ECO:0000259" key="12">
    <source>
        <dbReference type="Pfam" id="PF13609"/>
    </source>
</evidence>
<proteinExistence type="predicted"/>
<feature type="domain" description="Porin" evidence="12">
    <location>
        <begin position="7"/>
        <end position="316"/>
    </location>
</feature>
<keyword evidence="6 11" id="KW-0732">Signal</keyword>
<evidence type="ECO:0000256" key="8">
    <source>
        <dbReference type="ARBA" id="ARBA00023114"/>
    </source>
</evidence>
<reference evidence="13 14" key="1">
    <citation type="submission" date="2024-02" db="EMBL/GenBank/DDBJ databases">
        <title>Marinospirillum sp. MEB 164 isolated from Lonar lake sediment.</title>
        <authorList>
            <person name="Joshi A."/>
            <person name="Thite S."/>
        </authorList>
    </citation>
    <scope>NUCLEOTIDE SEQUENCE [LARGE SCALE GENOMIC DNA]</scope>
    <source>
        <strain evidence="13 14">MEB164</strain>
    </source>
</reference>
<comment type="caution">
    <text evidence="13">The sequence shown here is derived from an EMBL/GenBank/DDBJ whole genome shotgun (WGS) entry which is preliminary data.</text>
</comment>
<dbReference type="CDD" id="cd00342">
    <property type="entry name" value="gram_neg_porins"/>
    <property type="match status" value="1"/>
</dbReference>
<evidence type="ECO:0000313" key="13">
    <source>
        <dbReference type="EMBL" id="MFK7159544.1"/>
    </source>
</evidence>
<evidence type="ECO:0000256" key="7">
    <source>
        <dbReference type="ARBA" id="ARBA00023065"/>
    </source>
</evidence>
<keyword evidence="10" id="KW-0998">Cell outer membrane</keyword>
<evidence type="ECO:0000256" key="4">
    <source>
        <dbReference type="ARBA" id="ARBA00022452"/>
    </source>
</evidence>
<keyword evidence="7" id="KW-0406">Ion transport</keyword>
<dbReference type="PRINTS" id="PR00182">
    <property type="entry name" value="ECOLNEIPORIN"/>
</dbReference>
<dbReference type="PANTHER" id="PTHR34501">
    <property type="entry name" value="PROTEIN YDDL-RELATED"/>
    <property type="match status" value="1"/>
</dbReference>
<dbReference type="SUPFAM" id="SSF56935">
    <property type="entry name" value="Porins"/>
    <property type="match status" value="1"/>
</dbReference>
<comment type="subcellular location">
    <subcellularLocation>
        <location evidence="1">Cell outer membrane</location>
        <topology evidence="1">Multi-pass membrane protein</topology>
    </subcellularLocation>
</comment>
<dbReference type="InterPro" id="IPR001702">
    <property type="entry name" value="Porin_Gram-ve"/>
</dbReference>
<keyword evidence="8" id="KW-0626">Porin</keyword>
<evidence type="ECO:0000313" key="14">
    <source>
        <dbReference type="Proteomes" id="UP001621714"/>
    </source>
</evidence>
<keyword evidence="9" id="KW-0472">Membrane</keyword>
<keyword evidence="3" id="KW-0813">Transport</keyword>
<evidence type="ECO:0000256" key="11">
    <source>
        <dbReference type="SAM" id="SignalP"/>
    </source>
</evidence>